<protein>
    <submittedName>
        <fullName evidence="8">PTS sugar transporter subunit IIA</fullName>
    </submittedName>
</protein>
<dbReference type="PROSITE" id="PS51094">
    <property type="entry name" value="PTS_EIIA_TYPE_2"/>
    <property type="match status" value="1"/>
</dbReference>
<evidence type="ECO:0000256" key="4">
    <source>
        <dbReference type="ARBA" id="ARBA00022679"/>
    </source>
</evidence>
<keyword evidence="2" id="KW-0813">Transport</keyword>
<dbReference type="InterPro" id="IPR051351">
    <property type="entry name" value="Ascorbate-PTS_EIIA_comp"/>
</dbReference>
<evidence type="ECO:0000313" key="8">
    <source>
        <dbReference type="EMBL" id="TGY63053.1"/>
    </source>
</evidence>
<keyword evidence="3" id="KW-0963">Cytoplasm</keyword>
<accession>A0A4S2F5U6</accession>
<proteinExistence type="predicted"/>
<dbReference type="AlphaFoldDB" id="A0A4S2F5U6"/>
<evidence type="ECO:0000256" key="3">
    <source>
        <dbReference type="ARBA" id="ARBA00022490"/>
    </source>
</evidence>
<dbReference type="Gene3D" id="3.40.930.10">
    <property type="entry name" value="Mannitol-specific EII, Chain A"/>
    <property type="match status" value="1"/>
</dbReference>
<dbReference type="RefSeq" id="WP_136011679.1">
    <property type="nucleotide sequence ID" value="NZ_SRYE01000001.1"/>
</dbReference>
<gene>
    <name evidence="8" type="ORF">E5334_00590</name>
</gene>
<evidence type="ECO:0000256" key="6">
    <source>
        <dbReference type="ARBA" id="ARBA00022777"/>
    </source>
</evidence>
<feature type="domain" description="PTS EIIA type-2" evidence="7">
    <location>
        <begin position="7"/>
        <end position="149"/>
    </location>
</feature>
<evidence type="ECO:0000256" key="5">
    <source>
        <dbReference type="ARBA" id="ARBA00022683"/>
    </source>
</evidence>
<sequence>MAKAIASMLKRENVQIWEGADSWEEAVVIACTPLIDNGFVAPRYAEGIIDNANEFGPYFVICPDLALLHARPEQGALKTQLSVTVMREPVFFKPEGPGVRVLVTLAATDANSHLEVMKELAVMFSNPDTIEKIATAKTADEVYDDFVADAEKAGE</sequence>
<reference evidence="8 9" key="1">
    <citation type="submission" date="2019-04" db="EMBL/GenBank/DDBJ databases">
        <title>Microbes associate with the intestines of laboratory mice.</title>
        <authorList>
            <person name="Navarre W."/>
            <person name="Wong E."/>
            <person name="Huang K."/>
            <person name="Tropini C."/>
            <person name="Ng K."/>
            <person name="Yu B."/>
        </authorList>
    </citation>
    <scope>NUCLEOTIDE SEQUENCE [LARGE SCALE GENOMIC DNA]</scope>
    <source>
        <strain evidence="8 9">NM07_P-09</strain>
    </source>
</reference>
<dbReference type="GO" id="GO:0009401">
    <property type="term" value="P:phosphoenolpyruvate-dependent sugar phosphotransferase system"/>
    <property type="evidence" value="ECO:0007669"/>
    <property type="project" value="UniProtKB-KW"/>
</dbReference>
<organism evidence="8 9">
    <name type="scientific">Muricaecibacterium torontonense</name>
    <dbReference type="NCBI Taxonomy" id="3032871"/>
    <lineage>
        <taxon>Bacteria</taxon>
        <taxon>Bacillati</taxon>
        <taxon>Actinomycetota</taxon>
        <taxon>Coriobacteriia</taxon>
        <taxon>Coriobacteriales</taxon>
        <taxon>Atopobiaceae</taxon>
        <taxon>Muricaecibacterium</taxon>
    </lineage>
</organism>
<keyword evidence="6" id="KW-0418">Kinase</keyword>
<evidence type="ECO:0000256" key="1">
    <source>
        <dbReference type="ARBA" id="ARBA00004496"/>
    </source>
</evidence>
<dbReference type="OrthoDB" id="1634238at2"/>
<name>A0A4S2F5U6_9ACTN</name>
<keyword evidence="8" id="KW-0762">Sugar transport</keyword>
<dbReference type="PANTHER" id="PTHR36203:SF4">
    <property type="entry name" value="MANNITOL-SPECIFIC CRYPTIC PHOSPHOTRANSFERASE ENZYME IIA COMPONENT"/>
    <property type="match status" value="1"/>
</dbReference>
<dbReference type="GO" id="GO:0016301">
    <property type="term" value="F:kinase activity"/>
    <property type="evidence" value="ECO:0007669"/>
    <property type="project" value="UniProtKB-KW"/>
</dbReference>
<comment type="caution">
    <text evidence="8">The sequence shown here is derived from an EMBL/GenBank/DDBJ whole genome shotgun (WGS) entry which is preliminary data.</text>
</comment>
<dbReference type="EMBL" id="SRYE01000001">
    <property type="protein sequence ID" value="TGY63053.1"/>
    <property type="molecule type" value="Genomic_DNA"/>
</dbReference>
<evidence type="ECO:0000256" key="2">
    <source>
        <dbReference type="ARBA" id="ARBA00022448"/>
    </source>
</evidence>
<evidence type="ECO:0000313" key="9">
    <source>
        <dbReference type="Proteomes" id="UP000310263"/>
    </source>
</evidence>
<dbReference type="InterPro" id="IPR016152">
    <property type="entry name" value="PTrfase/Anion_transptr"/>
</dbReference>
<keyword evidence="5" id="KW-0598">Phosphotransferase system</keyword>
<dbReference type="GO" id="GO:0005737">
    <property type="term" value="C:cytoplasm"/>
    <property type="evidence" value="ECO:0007669"/>
    <property type="project" value="UniProtKB-SubCell"/>
</dbReference>
<evidence type="ECO:0000259" key="7">
    <source>
        <dbReference type="PROSITE" id="PS51094"/>
    </source>
</evidence>
<comment type="subcellular location">
    <subcellularLocation>
        <location evidence="1">Cytoplasm</location>
    </subcellularLocation>
</comment>
<dbReference type="InterPro" id="IPR002178">
    <property type="entry name" value="PTS_EIIA_type-2_dom"/>
</dbReference>
<keyword evidence="4" id="KW-0808">Transferase</keyword>
<dbReference type="Proteomes" id="UP000310263">
    <property type="component" value="Unassembled WGS sequence"/>
</dbReference>
<keyword evidence="9" id="KW-1185">Reference proteome</keyword>
<dbReference type="Pfam" id="PF00359">
    <property type="entry name" value="PTS_EIIA_2"/>
    <property type="match status" value="1"/>
</dbReference>
<dbReference type="PANTHER" id="PTHR36203">
    <property type="entry name" value="ASCORBATE-SPECIFIC PTS SYSTEM EIIA COMPONENT"/>
    <property type="match status" value="1"/>
</dbReference>
<dbReference type="SUPFAM" id="SSF55804">
    <property type="entry name" value="Phoshotransferase/anion transport protein"/>
    <property type="match status" value="1"/>
</dbReference>